<organism evidence="6 7">
    <name type="scientific">Pseudonocardia hydrocarbonoxydans</name>
    <dbReference type="NCBI Taxonomy" id="76726"/>
    <lineage>
        <taxon>Bacteria</taxon>
        <taxon>Bacillati</taxon>
        <taxon>Actinomycetota</taxon>
        <taxon>Actinomycetes</taxon>
        <taxon>Pseudonocardiales</taxon>
        <taxon>Pseudonocardiaceae</taxon>
        <taxon>Pseudonocardia</taxon>
    </lineage>
</organism>
<dbReference type="EMBL" id="BJNG01000001">
    <property type="protein sequence ID" value="GEC17826.1"/>
    <property type="molecule type" value="Genomic_DNA"/>
</dbReference>
<keyword evidence="7" id="KW-1185">Reference proteome</keyword>
<protein>
    <recommendedName>
        <fullName evidence="5">Carbohydrate-binding module family 96 domain-containing protein</fullName>
    </recommendedName>
</protein>
<comment type="caution">
    <text evidence="6">The sequence shown here is derived from an EMBL/GenBank/DDBJ whole genome shotgun (WGS) entry which is preliminary data.</text>
</comment>
<keyword evidence="2" id="KW-0964">Secreted</keyword>
<evidence type="ECO:0000256" key="2">
    <source>
        <dbReference type="ARBA" id="ARBA00022525"/>
    </source>
</evidence>
<dbReference type="Proteomes" id="UP000320338">
    <property type="component" value="Unassembled WGS sequence"/>
</dbReference>
<evidence type="ECO:0000256" key="3">
    <source>
        <dbReference type="ARBA" id="ARBA00022729"/>
    </source>
</evidence>
<sequence>MTIMKTHAARTAIILGAALALAVPGTAAADEPVTPDTRTETSTSVARVDGSRAVTLFAGPVQLRRGAEWVPVDLTLGSGPDGLVRPAAAPHDLVLTPTGPVVRWAGGGSAALAPIGPGPLPPPALAGHRATYPQAAPGYDLVVEATRAGFAASIRRAGTPTGPAPVLALTTTAAGTEGAAGGPVTEGLGAEGLAAEGLATESAVSRVVAAAPVSGATPAPFDTTVQSTILRSDASGDPDLRLGSYDGVAVARSFLTWDLTGVTGRPVGSATLRVHQDWSSSCAPAAWEVWSAPAVGPATRFATQPAADRMWATSTETRGNAAACAPGWVQVDVTELVRAWTAAGVPSGTMMLRAADETSPLGWKRLGSAESPNVPNLEITLG</sequence>
<keyword evidence="3 4" id="KW-0732">Signal</keyword>
<evidence type="ECO:0000259" key="5">
    <source>
        <dbReference type="Pfam" id="PF24517"/>
    </source>
</evidence>
<evidence type="ECO:0000313" key="7">
    <source>
        <dbReference type="Proteomes" id="UP000320338"/>
    </source>
</evidence>
<evidence type="ECO:0000256" key="1">
    <source>
        <dbReference type="ARBA" id="ARBA00004613"/>
    </source>
</evidence>
<gene>
    <name evidence="6" type="ORF">PHY01_01090</name>
</gene>
<reference evidence="6 7" key="1">
    <citation type="submission" date="2019-06" db="EMBL/GenBank/DDBJ databases">
        <title>Whole genome shotgun sequence of Pseudonocardia hydrocarbonoxydans NBRC 14498.</title>
        <authorList>
            <person name="Hosoyama A."/>
            <person name="Uohara A."/>
            <person name="Ohji S."/>
            <person name="Ichikawa N."/>
        </authorList>
    </citation>
    <scope>NUCLEOTIDE SEQUENCE [LARGE SCALE GENOMIC DNA]</scope>
    <source>
        <strain evidence="6 7">NBRC 14498</strain>
    </source>
</reference>
<comment type="subcellular location">
    <subcellularLocation>
        <location evidence="1">Secreted</location>
    </subcellularLocation>
</comment>
<dbReference type="GO" id="GO:0005576">
    <property type="term" value="C:extracellular region"/>
    <property type="evidence" value="ECO:0007669"/>
    <property type="project" value="UniProtKB-SubCell"/>
</dbReference>
<feature type="signal peptide" evidence="4">
    <location>
        <begin position="1"/>
        <end position="29"/>
    </location>
</feature>
<dbReference type="AlphaFoldDB" id="A0A4Y3WKG2"/>
<dbReference type="InterPro" id="IPR055372">
    <property type="entry name" value="CBM96"/>
</dbReference>
<dbReference type="NCBIfam" id="NF033679">
    <property type="entry name" value="DNRLRE_dom"/>
    <property type="match status" value="1"/>
</dbReference>
<feature type="chain" id="PRO_5021436873" description="Carbohydrate-binding module family 96 domain-containing protein" evidence="4">
    <location>
        <begin position="30"/>
        <end position="382"/>
    </location>
</feature>
<name>A0A4Y3WKG2_9PSEU</name>
<dbReference type="Pfam" id="PF24517">
    <property type="entry name" value="CBM96"/>
    <property type="match status" value="1"/>
</dbReference>
<accession>A0A4Y3WKG2</accession>
<evidence type="ECO:0000313" key="6">
    <source>
        <dbReference type="EMBL" id="GEC17826.1"/>
    </source>
</evidence>
<evidence type="ECO:0000256" key="4">
    <source>
        <dbReference type="SAM" id="SignalP"/>
    </source>
</evidence>
<feature type="domain" description="Carbohydrate-binding module family 96" evidence="5">
    <location>
        <begin position="222"/>
        <end position="380"/>
    </location>
</feature>
<proteinExistence type="predicted"/>